<feature type="repeat" description="PPR" evidence="3">
    <location>
        <begin position="244"/>
        <end position="278"/>
    </location>
</feature>
<dbReference type="InterPro" id="IPR002885">
    <property type="entry name" value="PPR_rpt"/>
</dbReference>
<keyword evidence="2" id="KW-0677">Repeat</keyword>
<feature type="repeat" description="PPR" evidence="3">
    <location>
        <begin position="420"/>
        <end position="454"/>
    </location>
</feature>
<dbReference type="NCBIfam" id="TIGR00756">
    <property type="entry name" value="PPR"/>
    <property type="match status" value="7"/>
</dbReference>
<dbReference type="Pfam" id="PF01535">
    <property type="entry name" value="PPR"/>
    <property type="match status" value="2"/>
</dbReference>
<organism evidence="4 5">
    <name type="scientific">Vigna unguiculata</name>
    <name type="common">Cowpea</name>
    <dbReference type="NCBI Taxonomy" id="3917"/>
    <lineage>
        <taxon>Eukaryota</taxon>
        <taxon>Viridiplantae</taxon>
        <taxon>Streptophyta</taxon>
        <taxon>Embryophyta</taxon>
        <taxon>Tracheophyta</taxon>
        <taxon>Spermatophyta</taxon>
        <taxon>Magnoliopsida</taxon>
        <taxon>eudicotyledons</taxon>
        <taxon>Gunneridae</taxon>
        <taxon>Pentapetalae</taxon>
        <taxon>rosids</taxon>
        <taxon>fabids</taxon>
        <taxon>Fabales</taxon>
        <taxon>Fabaceae</taxon>
        <taxon>Papilionoideae</taxon>
        <taxon>50 kb inversion clade</taxon>
        <taxon>NPAAA clade</taxon>
        <taxon>indigoferoid/millettioid clade</taxon>
        <taxon>Phaseoleae</taxon>
        <taxon>Vigna</taxon>
    </lineage>
</organism>
<dbReference type="SUPFAM" id="SSF81901">
    <property type="entry name" value="HCP-like"/>
    <property type="match status" value="1"/>
</dbReference>
<evidence type="ECO:0000256" key="2">
    <source>
        <dbReference type="ARBA" id="ARBA00022737"/>
    </source>
</evidence>
<evidence type="ECO:0000313" key="4">
    <source>
        <dbReference type="EMBL" id="QCD91974.1"/>
    </source>
</evidence>
<feature type="repeat" description="PPR" evidence="3">
    <location>
        <begin position="281"/>
        <end position="315"/>
    </location>
</feature>
<dbReference type="InterPro" id="IPR011990">
    <property type="entry name" value="TPR-like_helical_dom_sf"/>
</dbReference>
<comment type="similarity">
    <text evidence="1">Belongs to the PPR family. P subfamily.</text>
</comment>
<dbReference type="Pfam" id="PF13041">
    <property type="entry name" value="PPR_2"/>
    <property type="match status" value="4"/>
</dbReference>
<gene>
    <name evidence="4" type="ORF">DEO72_LG5g30</name>
</gene>
<dbReference type="EMBL" id="CP039349">
    <property type="protein sequence ID" value="QCD91974.1"/>
    <property type="molecule type" value="Genomic_DNA"/>
</dbReference>
<protein>
    <submittedName>
        <fullName evidence="4">Nucleobase:cation symporter-1</fullName>
    </submittedName>
</protein>
<dbReference type="PANTHER" id="PTHR47939:SF4">
    <property type="entry name" value="PENTACOTRIPEPTIDE-REPEAT REGION OF PRORP DOMAIN-CONTAINING PROTEIN"/>
    <property type="match status" value="1"/>
</dbReference>
<keyword evidence="5" id="KW-1185">Reference proteome</keyword>
<feature type="repeat" description="PPR" evidence="3">
    <location>
        <begin position="490"/>
        <end position="524"/>
    </location>
</feature>
<proteinExistence type="inferred from homology"/>
<dbReference type="PANTHER" id="PTHR47939">
    <property type="entry name" value="MEMBRANE-ASSOCIATED SALT-INDUCIBLE PROTEIN-LIKE"/>
    <property type="match status" value="1"/>
</dbReference>
<feature type="repeat" description="PPR" evidence="3">
    <location>
        <begin position="455"/>
        <end position="489"/>
    </location>
</feature>
<dbReference type="PROSITE" id="PS51375">
    <property type="entry name" value="PPR"/>
    <property type="match status" value="8"/>
</dbReference>
<dbReference type="Gene3D" id="1.25.40.10">
    <property type="entry name" value="Tetratricopeptide repeat domain"/>
    <property type="match status" value="4"/>
</dbReference>
<feature type="repeat" description="PPR" evidence="3">
    <location>
        <begin position="525"/>
        <end position="559"/>
    </location>
</feature>
<evidence type="ECO:0000256" key="3">
    <source>
        <dbReference type="PROSITE-ProRule" id="PRU00708"/>
    </source>
</evidence>
<dbReference type="InterPro" id="IPR050667">
    <property type="entry name" value="PPR-containing_protein"/>
</dbReference>
<reference evidence="4 5" key="1">
    <citation type="submission" date="2019-04" db="EMBL/GenBank/DDBJ databases">
        <title>An improved genome assembly and genetic linkage map for asparagus bean, Vigna unguiculata ssp. sesquipedialis.</title>
        <authorList>
            <person name="Xia Q."/>
            <person name="Zhang R."/>
            <person name="Dong Y."/>
        </authorList>
    </citation>
    <scope>NUCLEOTIDE SEQUENCE [LARGE SCALE GENOMIC DNA]</scope>
    <source>
        <tissue evidence="4">Leaf</tissue>
    </source>
</reference>
<accession>A0A4D6LVP3</accession>
<sequence>MLVPLSAVNLVAVRVYGGSSSSATLTLSQRSQGVGGTFYIHTPLLFSGLGAGASLMELRFLAACTNFMTMTMVRGAPMYSSATLFCRRFAQFRNLSSETKQGNHDLPTENLDAKDCNFVHEICKITRTKARWEDTLLSLYPSFNFSEPSFFLLYLNHQNNAFLSLRFFHWLCSSCGFSPDQSSCNALFCALVDAGACKAAKSLLDCPGFTPEPASLEGYIQRLGRSGMVEDAVDMLKQIGFCPSVATWNACLLSCLRAGRTGSVWTLYEQMTESGVAASINVETVGYLIMAFCAENKALKGYELLRELLENGLLPENVVFNALIRGFCKERQYARVSEILHIMIAKQCNPDIFTYQEIINGLVKRKNSEGFRVFNDLKDRGYFPDGVMYTTVIKGLCEMGLPGEARKMWFEMIKKGFQPNEYTYNVMMHQYFKIGDLVEARKIFEDMCSRGYAETTVCYTTMISGLCLHGRTDEAHSLFEEMVQKGIVRDLITYNSLIKGLCKNGELVQATKLLNELLAQGLEPSVSSLNPLIKRLCEEGDTQGAIRLWKDMQDKHLQPTASTHDYIISGLCKEGHSLQGLEWLLNMPSWKLKPQEQTFEFLINSLSQEDMLDDILVVLEFMFRIGYRLKESTIHSLVSKFSMDGFHFPDLWLEKIIERN</sequence>
<feature type="repeat" description="PPR" evidence="3">
    <location>
        <begin position="316"/>
        <end position="350"/>
    </location>
</feature>
<dbReference type="Proteomes" id="UP000501690">
    <property type="component" value="Linkage Group LG5"/>
</dbReference>
<evidence type="ECO:0000313" key="5">
    <source>
        <dbReference type="Proteomes" id="UP000501690"/>
    </source>
</evidence>
<evidence type="ECO:0000256" key="1">
    <source>
        <dbReference type="ARBA" id="ARBA00007626"/>
    </source>
</evidence>
<dbReference type="AlphaFoldDB" id="A0A4D6LVP3"/>
<name>A0A4D6LVP3_VIGUN</name>
<feature type="repeat" description="PPR" evidence="3">
    <location>
        <begin position="385"/>
        <end position="419"/>
    </location>
</feature>